<protein>
    <submittedName>
        <fullName evidence="1">Uncharacterized protein</fullName>
    </submittedName>
</protein>
<proteinExistence type="predicted"/>
<dbReference type="KEGG" id="cof:FOZ74_12180"/>
<dbReference type="EMBL" id="CP042344">
    <property type="protein sequence ID" value="QEA13727.1"/>
    <property type="molecule type" value="Genomic_DNA"/>
</dbReference>
<dbReference type="Proteomes" id="UP000321199">
    <property type="component" value="Chromosome"/>
</dbReference>
<dbReference type="Gene3D" id="3.30.160.250">
    <property type="match status" value="1"/>
</dbReference>
<name>A0A5B8S0B7_9BURK</name>
<sequence length="85" mass="8830">MIFPTVPEAITFGMDEDEALLQAADARETGLSLYVDARKPLSVPSDAQGRPTVRPSTLECAKPGVAAAASSHRSPGSFFCVPGPA</sequence>
<reference evidence="1 2" key="1">
    <citation type="submission" date="2019-07" db="EMBL/GenBank/DDBJ databases">
        <title>Complete genome sequence of Comamonas sp. NLF 7-7 isolated from livestock.</title>
        <authorList>
            <person name="Kim D.H."/>
            <person name="Kim J.G."/>
        </authorList>
    </citation>
    <scope>NUCLEOTIDE SEQUENCE [LARGE SCALE GENOMIC DNA]</scope>
    <source>
        <strain evidence="1 2">NLF 7-7</strain>
    </source>
</reference>
<evidence type="ECO:0000313" key="2">
    <source>
        <dbReference type="Proteomes" id="UP000321199"/>
    </source>
</evidence>
<evidence type="ECO:0000313" key="1">
    <source>
        <dbReference type="EMBL" id="QEA13727.1"/>
    </source>
</evidence>
<gene>
    <name evidence="1" type="ORF">FOZ74_12180</name>
</gene>
<organism evidence="1 2">
    <name type="scientific">Comamonas flocculans</name>
    <dbReference type="NCBI Taxonomy" id="2597701"/>
    <lineage>
        <taxon>Bacteria</taxon>
        <taxon>Pseudomonadati</taxon>
        <taxon>Pseudomonadota</taxon>
        <taxon>Betaproteobacteria</taxon>
        <taxon>Burkholderiales</taxon>
        <taxon>Comamonadaceae</taxon>
        <taxon>Comamonas</taxon>
    </lineage>
</organism>
<accession>A0A5B8S0B7</accession>
<keyword evidence="2" id="KW-1185">Reference proteome</keyword>
<dbReference type="AlphaFoldDB" id="A0A5B8S0B7"/>
<dbReference type="OrthoDB" id="5772151at2"/>